<evidence type="ECO:0000256" key="1">
    <source>
        <dbReference type="SAM" id="MobiDB-lite"/>
    </source>
</evidence>
<feature type="region of interest" description="Disordered" evidence="1">
    <location>
        <begin position="1"/>
        <end position="44"/>
    </location>
</feature>
<feature type="compositionally biased region" description="Polar residues" evidence="1">
    <location>
        <begin position="11"/>
        <end position="44"/>
    </location>
</feature>
<evidence type="ECO:0000313" key="2">
    <source>
        <dbReference type="EMBL" id="KZV22413.1"/>
    </source>
</evidence>
<proteinExistence type="predicted"/>
<sequence>MQVLCMRTRLQPKTGSQRISKNCSTTETNQLDNSGHGVSTKSQATQIREPAKQLQLGVTTQPALSYPSNTTEGSKRSTRLQKGDVFAIHLHLLPSFHKLVPNEASQQEESSATTLTSVGAVYRRQSEKIRLQKGDVFAIHLHLLPSFHKLVPNEASQQEESSATTLTSVGAVYRRQSEKIRKSLFLLKLQGARGGACGELLLRPTASVFRRFQASKD</sequence>
<dbReference type="EMBL" id="KV014370">
    <property type="protein sequence ID" value="KZV22413.1"/>
    <property type="molecule type" value="Genomic_DNA"/>
</dbReference>
<gene>
    <name evidence="2" type="ORF">F511_22818</name>
</gene>
<reference evidence="2 3" key="1">
    <citation type="journal article" date="2015" name="Proc. Natl. Acad. Sci. U.S.A.">
        <title>The resurrection genome of Boea hygrometrica: A blueprint for survival of dehydration.</title>
        <authorList>
            <person name="Xiao L."/>
            <person name="Yang G."/>
            <person name="Zhang L."/>
            <person name="Yang X."/>
            <person name="Zhao S."/>
            <person name="Ji Z."/>
            <person name="Zhou Q."/>
            <person name="Hu M."/>
            <person name="Wang Y."/>
            <person name="Chen M."/>
            <person name="Xu Y."/>
            <person name="Jin H."/>
            <person name="Xiao X."/>
            <person name="Hu G."/>
            <person name="Bao F."/>
            <person name="Hu Y."/>
            <person name="Wan P."/>
            <person name="Li L."/>
            <person name="Deng X."/>
            <person name="Kuang T."/>
            <person name="Xiang C."/>
            <person name="Zhu J.K."/>
            <person name="Oliver M.J."/>
            <person name="He Y."/>
        </authorList>
    </citation>
    <scope>NUCLEOTIDE SEQUENCE [LARGE SCALE GENOMIC DNA]</scope>
    <source>
        <strain evidence="3">cv. XS01</strain>
    </source>
</reference>
<dbReference type="Proteomes" id="UP000250235">
    <property type="component" value="Unassembled WGS sequence"/>
</dbReference>
<evidence type="ECO:0000313" key="3">
    <source>
        <dbReference type="Proteomes" id="UP000250235"/>
    </source>
</evidence>
<keyword evidence="3" id="KW-1185">Reference proteome</keyword>
<dbReference type="AlphaFoldDB" id="A0A2Z7AL32"/>
<protein>
    <submittedName>
        <fullName evidence="2">Uncharacterized protein</fullName>
    </submittedName>
</protein>
<name>A0A2Z7AL32_9LAMI</name>
<accession>A0A2Z7AL32</accession>
<organism evidence="2 3">
    <name type="scientific">Dorcoceras hygrometricum</name>
    <dbReference type="NCBI Taxonomy" id="472368"/>
    <lineage>
        <taxon>Eukaryota</taxon>
        <taxon>Viridiplantae</taxon>
        <taxon>Streptophyta</taxon>
        <taxon>Embryophyta</taxon>
        <taxon>Tracheophyta</taxon>
        <taxon>Spermatophyta</taxon>
        <taxon>Magnoliopsida</taxon>
        <taxon>eudicotyledons</taxon>
        <taxon>Gunneridae</taxon>
        <taxon>Pentapetalae</taxon>
        <taxon>asterids</taxon>
        <taxon>lamiids</taxon>
        <taxon>Lamiales</taxon>
        <taxon>Gesneriaceae</taxon>
        <taxon>Didymocarpoideae</taxon>
        <taxon>Trichosporeae</taxon>
        <taxon>Loxocarpinae</taxon>
        <taxon>Dorcoceras</taxon>
    </lineage>
</organism>